<dbReference type="Proteomes" id="UP000549394">
    <property type="component" value="Unassembled WGS sequence"/>
</dbReference>
<dbReference type="GO" id="GO:0005524">
    <property type="term" value="F:ATP binding"/>
    <property type="evidence" value="ECO:0007669"/>
    <property type="project" value="UniProtKB-KW"/>
</dbReference>
<evidence type="ECO:0000256" key="3">
    <source>
        <dbReference type="ARBA" id="ARBA00022741"/>
    </source>
</evidence>
<evidence type="ECO:0000256" key="5">
    <source>
        <dbReference type="ARBA" id="ARBA00022840"/>
    </source>
</evidence>
<keyword evidence="5" id="KW-0067">ATP-binding</keyword>
<evidence type="ECO:0000256" key="1">
    <source>
        <dbReference type="ARBA" id="ARBA00022527"/>
    </source>
</evidence>
<dbReference type="InterPro" id="IPR011009">
    <property type="entry name" value="Kinase-like_dom_sf"/>
</dbReference>
<organism evidence="7 8">
    <name type="scientific">Dimorphilus gyrociliatus</name>
    <dbReference type="NCBI Taxonomy" id="2664684"/>
    <lineage>
        <taxon>Eukaryota</taxon>
        <taxon>Metazoa</taxon>
        <taxon>Spiralia</taxon>
        <taxon>Lophotrochozoa</taxon>
        <taxon>Annelida</taxon>
        <taxon>Polychaeta</taxon>
        <taxon>Polychaeta incertae sedis</taxon>
        <taxon>Dinophilidae</taxon>
        <taxon>Dimorphilus</taxon>
    </lineage>
</organism>
<keyword evidence="8" id="KW-1185">Reference proteome</keyword>
<protein>
    <recommendedName>
        <fullName evidence="6">Protein kinase domain-containing protein</fullName>
    </recommendedName>
</protein>
<evidence type="ECO:0000256" key="2">
    <source>
        <dbReference type="ARBA" id="ARBA00022679"/>
    </source>
</evidence>
<dbReference type="InterPro" id="IPR050117">
    <property type="entry name" value="MAPK"/>
</dbReference>
<evidence type="ECO:0000256" key="4">
    <source>
        <dbReference type="ARBA" id="ARBA00022777"/>
    </source>
</evidence>
<dbReference type="OrthoDB" id="192887at2759"/>
<evidence type="ECO:0000313" key="7">
    <source>
        <dbReference type="EMBL" id="CAD5110968.1"/>
    </source>
</evidence>
<proteinExistence type="predicted"/>
<reference evidence="7 8" key="1">
    <citation type="submission" date="2020-08" db="EMBL/GenBank/DDBJ databases">
        <authorList>
            <person name="Hejnol A."/>
        </authorList>
    </citation>
    <scope>NUCLEOTIDE SEQUENCE [LARGE SCALE GENOMIC DNA]</scope>
</reference>
<dbReference type="EMBL" id="CAJFCJ010000001">
    <property type="protein sequence ID" value="CAD5110968.1"/>
    <property type="molecule type" value="Genomic_DNA"/>
</dbReference>
<gene>
    <name evidence="7" type="ORF">DGYR_LOCUS321</name>
</gene>
<dbReference type="Gene3D" id="1.10.510.10">
    <property type="entry name" value="Transferase(Phosphotransferase) domain 1"/>
    <property type="match status" value="1"/>
</dbReference>
<dbReference type="FunFam" id="1.10.510.10:FF:000624">
    <property type="entry name" value="Mitogen-activated protein kinase"/>
    <property type="match status" value="1"/>
</dbReference>
<dbReference type="AlphaFoldDB" id="A0A7I8V605"/>
<dbReference type="Pfam" id="PF00069">
    <property type="entry name" value="Pkinase"/>
    <property type="match status" value="1"/>
</dbReference>
<dbReference type="InterPro" id="IPR000719">
    <property type="entry name" value="Prot_kinase_dom"/>
</dbReference>
<name>A0A7I8V605_9ANNE</name>
<evidence type="ECO:0000313" key="8">
    <source>
        <dbReference type="Proteomes" id="UP000549394"/>
    </source>
</evidence>
<accession>A0A7I8V605</accession>
<feature type="domain" description="Protein kinase" evidence="6">
    <location>
        <begin position="21"/>
        <end position="308"/>
    </location>
</feature>
<dbReference type="PROSITE" id="PS50011">
    <property type="entry name" value="PROTEIN_KINASE_DOM"/>
    <property type="match status" value="1"/>
</dbReference>
<comment type="caution">
    <text evidence="7">The sequence shown here is derived from an EMBL/GenBank/DDBJ whole genome shotgun (WGS) entry which is preliminary data.</text>
</comment>
<keyword evidence="3" id="KW-0547">Nucleotide-binding</keyword>
<keyword evidence="2" id="KW-0808">Transferase</keyword>
<sequence length="354" mass="39838">MSDKYYSILIETVSWIIPGKFSNVQKLTCGAQGMCCTADDETIGKIVIKKLLKPFENETNAKRAWREIVILRHLSISPHPHIINLLDIYTSDTCLSSFNNVYLITEYGGQNLKQSLKNVQCYDQSSALKIIGQVVSALAYLHSGGILHRDLKPENISVSENLEVKLLDFGLSRTASDVMSGYVITRPYRAPEVICSWTHYKATVDIWSAGCILAELLSGKILFAGKHAVEHLQKIINFVGKPDESVLSKMTSADARNFIAKLPNPSPVSLEAHFTEVHESIIDLLRVMLTFDPDERISAKESLQHESFRLFRATAYISSNPFGCPILDCHYDREKKDLESWKSLAWNECNKINI</sequence>
<keyword evidence="4" id="KW-0418">Kinase</keyword>
<dbReference type="SMART" id="SM00220">
    <property type="entry name" value="S_TKc"/>
    <property type="match status" value="1"/>
</dbReference>
<dbReference type="Gene3D" id="3.30.200.20">
    <property type="entry name" value="Phosphorylase Kinase, domain 1"/>
    <property type="match status" value="1"/>
</dbReference>
<evidence type="ECO:0000259" key="6">
    <source>
        <dbReference type="PROSITE" id="PS50011"/>
    </source>
</evidence>
<dbReference type="GO" id="GO:0004674">
    <property type="term" value="F:protein serine/threonine kinase activity"/>
    <property type="evidence" value="ECO:0007669"/>
    <property type="project" value="UniProtKB-KW"/>
</dbReference>
<dbReference type="PANTHER" id="PTHR24055">
    <property type="entry name" value="MITOGEN-ACTIVATED PROTEIN KINASE"/>
    <property type="match status" value="1"/>
</dbReference>
<dbReference type="SUPFAM" id="SSF56112">
    <property type="entry name" value="Protein kinase-like (PK-like)"/>
    <property type="match status" value="1"/>
</dbReference>
<keyword evidence="1" id="KW-0723">Serine/threonine-protein kinase</keyword>